<keyword evidence="5 7" id="KW-0408">Iron</keyword>
<feature type="transmembrane region" description="Helical" evidence="7">
    <location>
        <begin position="190"/>
        <end position="208"/>
    </location>
</feature>
<keyword evidence="7" id="KW-0249">Electron transport</keyword>
<evidence type="ECO:0000256" key="4">
    <source>
        <dbReference type="ARBA" id="ARBA00022989"/>
    </source>
</evidence>
<keyword evidence="7" id="KW-1003">Cell membrane</keyword>
<dbReference type="Pfam" id="PF01794">
    <property type="entry name" value="Ferric_reduct"/>
    <property type="match status" value="1"/>
</dbReference>
<evidence type="ECO:0000256" key="7">
    <source>
        <dbReference type="HAMAP-Rule" id="MF_01207"/>
    </source>
</evidence>
<keyword evidence="7" id="KW-0349">Heme</keyword>
<keyword evidence="4 7" id="KW-1133">Transmembrane helix</keyword>
<feature type="transmembrane region" description="Helical" evidence="7">
    <location>
        <begin position="21"/>
        <end position="39"/>
    </location>
</feature>
<evidence type="ECO:0000256" key="6">
    <source>
        <dbReference type="ARBA" id="ARBA00023136"/>
    </source>
</evidence>
<dbReference type="HAMAP" id="MF_01207">
    <property type="entry name" value="MsrQ"/>
    <property type="match status" value="1"/>
</dbReference>
<dbReference type="GO" id="GO:0020037">
    <property type="term" value="F:heme binding"/>
    <property type="evidence" value="ECO:0007669"/>
    <property type="project" value="UniProtKB-UniRule"/>
</dbReference>
<name>A0A917UNM2_9DEIO</name>
<comment type="subunit">
    <text evidence="7">Heterodimer of a catalytic subunit (MsrP) and a heme-binding subunit (MsrQ).</text>
</comment>
<dbReference type="PANTHER" id="PTHR36964">
    <property type="entry name" value="PROTEIN-METHIONINE-SULFOXIDE REDUCTASE HEME-BINDING SUBUNIT MSRQ"/>
    <property type="match status" value="1"/>
</dbReference>
<dbReference type="EMBL" id="BMOE01000003">
    <property type="protein sequence ID" value="GGJ70871.1"/>
    <property type="molecule type" value="Genomic_DNA"/>
</dbReference>
<proteinExistence type="inferred from homology"/>
<dbReference type="GO" id="GO:0030091">
    <property type="term" value="P:protein repair"/>
    <property type="evidence" value="ECO:0007669"/>
    <property type="project" value="UniProtKB-UniRule"/>
</dbReference>
<keyword evidence="7" id="KW-0288">FMN</keyword>
<keyword evidence="7" id="KW-0479">Metal-binding</keyword>
<feature type="transmembrane region" description="Helical" evidence="7">
    <location>
        <begin position="130"/>
        <end position="147"/>
    </location>
</feature>
<evidence type="ECO:0000256" key="2">
    <source>
        <dbReference type="ARBA" id="ARBA00022448"/>
    </source>
</evidence>
<protein>
    <recommendedName>
        <fullName evidence="7">Protein-methionine-sulfoxide reductase heme-binding subunit MsrQ</fullName>
    </recommendedName>
    <alternativeName>
        <fullName evidence="7">Flavocytochrome MsrQ</fullName>
    </alternativeName>
</protein>
<dbReference type="GO" id="GO:0010181">
    <property type="term" value="F:FMN binding"/>
    <property type="evidence" value="ECO:0007669"/>
    <property type="project" value="UniProtKB-UniRule"/>
</dbReference>
<feature type="transmembrane region" description="Helical" evidence="7">
    <location>
        <begin position="91"/>
        <end position="110"/>
    </location>
</feature>
<dbReference type="GO" id="GO:0005886">
    <property type="term" value="C:plasma membrane"/>
    <property type="evidence" value="ECO:0007669"/>
    <property type="project" value="UniProtKB-SubCell"/>
</dbReference>
<evidence type="ECO:0000256" key="1">
    <source>
        <dbReference type="ARBA" id="ARBA00004141"/>
    </source>
</evidence>
<accession>A0A917UNM2</accession>
<comment type="subcellular location">
    <subcellularLocation>
        <location evidence="7">Cell membrane</location>
        <topology evidence="7">Multi-pass membrane protein</topology>
    </subcellularLocation>
    <subcellularLocation>
        <location evidence="1">Membrane</location>
        <topology evidence="1">Multi-pass membrane protein</topology>
    </subcellularLocation>
</comment>
<keyword evidence="10" id="KW-1185">Reference proteome</keyword>
<comment type="caution">
    <text evidence="9">The sequence shown here is derived from an EMBL/GenBank/DDBJ whole genome shotgun (WGS) entry which is preliminary data.</text>
</comment>
<evidence type="ECO:0000313" key="10">
    <source>
        <dbReference type="Proteomes" id="UP000635726"/>
    </source>
</evidence>
<dbReference type="GO" id="GO:0009055">
    <property type="term" value="F:electron transfer activity"/>
    <property type="evidence" value="ECO:0007669"/>
    <property type="project" value="UniProtKB-UniRule"/>
</dbReference>
<comment type="cofactor">
    <cofactor evidence="7">
        <name>FMN</name>
        <dbReference type="ChEBI" id="CHEBI:58210"/>
    </cofactor>
    <text evidence="7">Binds 1 FMN per subunit.</text>
</comment>
<feature type="transmembrane region" description="Helical" evidence="7">
    <location>
        <begin position="59"/>
        <end position="79"/>
    </location>
</feature>
<organism evidence="9 10">
    <name type="scientific">Deinococcus aquiradiocola</name>
    <dbReference type="NCBI Taxonomy" id="393059"/>
    <lineage>
        <taxon>Bacteria</taxon>
        <taxon>Thermotogati</taxon>
        <taxon>Deinococcota</taxon>
        <taxon>Deinococci</taxon>
        <taxon>Deinococcales</taxon>
        <taxon>Deinococcaceae</taxon>
        <taxon>Deinococcus</taxon>
    </lineage>
</organism>
<keyword evidence="6 7" id="KW-0472">Membrane</keyword>
<dbReference type="AlphaFoldDB" id="A0A917UNM2"/>
<keyword evidence="2 7" id="KW-0813">Transport</keyword>
<feature type="transmembrane region" description="Helical" evidence="7">
    <location>
        <begin position="168"/>
        <end position="184"/>
    </location>
</feature>
<evidence type="ECO:0000256" key="3">
    <source>
        <dbReference type="ARBA" id="ARBA00022692"/>
    </source>
</evidence>
<evidence type="ECO:0000256" key="5">
    <source>
        <dbReference type="ARBA" id="ARBA00023004"/>
    </source>
</evidence>
<dbReference type="PANTHER" id="PTHR36964:SF1">
    <property type="entry name" value="PROTEIN-METHIONINE-SULFOXIDE REDUCTASE HEME-BINDING SUBUNIT MSRQ"/>
    <property type="match status" value="1"/>
</dbReference>
<evidence type="ECO:0000313" key="9">
    <source>
        <dbReference type="EMBL" id="GGJ70871.1"/>
    </source>
</evidence>
<reference evidence="9" key="2">
    <citation type="submission" date="2020-09" db="EMBL/GenBank/DDBJ databases">
        <authorList>
            <person name="Sun Q."/>
            <person name="Ohkuma M."/>
        </authorList>
    </citation>
    <scope>NUCLEOTIDE SEQUENCE</scope>
    <source>
        <strain evidence="9">JCM 14371</strain>
    </source>
</reference>
<comment type="similarity">
    <text evidence="7">Belongs to the MsrQ family.</text>
</comment>
<dbReference type="Proteomes" id="UP000635726">
    <property type="component" value="Unassembled WGS sequence"/>
</dbReference>
<dbReference type="GO" id="GO:0016679">
    <property type="term" value="F:oxidoreductase activity, acting on diphenols and related substances as donors"/>
    <property type="evidence" value="ECO:0007669"/>
    <property type="project" value="TreeGrafter"/>
</dbReference>
<comment type="cofactor">
    <cofactor evidence="7">
        <name>heme b</name>
        <dbReference type="ChEBI" id="CHEBI:60344"/>
    </cofactor>
    <text evidence="7">Binds 1 heme b (iron(II)-protoporphyrin IX) group per subunit.</text>
</comment>
<comment type="function">
    <text evidence="7">Part of the MsrPQ system that repairs oxidized cell envelope proteins containing methionine sulfoxide residues (Met-O), using respiratory chain electrons. Thus protects these proteins from oxidative-stress damage caused by reactive species of oxygen and chlorine. MsrPQ is essential for the maintenance of envelope integrity under bleach stress, rescuing a wide series of structurally unrelated cell envelope proteins from methionine oxidation. MsrQ provides electrons for reduction to the reductase catalytic subunit MsrP, using the quinone pool of the respiratory chain.</text>
</comment>
<dbReference type="InterPro" id="IPR013130">
    <property type="entry name" value="Fe3_Rdtase_TM_dom"/>
</dbReference>
<feature type="domain" description="Ferric oxidoreductase" evidence="8">
    <location>
        <begin position="58"/>
        <end position="177"/>
    </location>
</feature>
<sequence length="224" mass="24228">MQGRVTRAGAGQGRALPPGAWVVPAAAVGSVLPLGVLLLDAFTGQLGANPLQRSEQQTGVLALALLLLSLTCTPLRLLAARVNVRLLWPARVRKTLGLSGALYAFVHLIIYGLDRGFNPAGLLVDAVKRPYITVGLTALLLLIPLVLTSRKDSVKRLGFVRWQRLHRLSYVVAALGVLHFWWSVKKDHSAPLLAVVVLLALFAVRAVLARRRERQAAPVGTARR</sequence>
<dbReference type="GO" id="GO:0046872">
    <property type="term" value="F:metal ion binding"/>
    <property type="evidence" value="ECO:0007669"/>
    <property type="project" value="UniProtKB-KW"/>
</dbReference>
<keyword evidence="7" id="KW-0285">Flavoprotein</keyword>
<reference evidence="9" key="1">
    <citation type="journal article" date="2014" name="Int. J. Syst. Evol. Microbiol.">
        <title>Complete genome sequence of Corynebacterium casei LMG S-19264T (=DSM 44701T), isolated from a smear-ripened cheese.</title>
        <authorList>
            <consortium name="US DOE Joint Genome Institute (JGI-PGF)"/>
            <person name="Walter F."/>
            <person name="Albersmeier A."/>
            <person name="Kalinowski J."/>
            <person name="Ruckert C."/>
        </authorList>
    </citation>
    <scope>NUCLEOTIDE SEQUENCE</scope>
    <source>
        <strain evidence="9">JCM 14371</strain>
    </source>
</reference>
<dbReference type="InterPro" id="IPR022837">
    <property type="entry name" value="MsrQ-like"/>
</dbReference>
<gene>
    <name evidence="7 9" type="primary">msrQ</name>
    <name evidence="9" type="ORF">GCM10008939_14090</name>
</gene>
<evidence type="ECO:0000259" key="8">
    <source>
        <dbReference type="Pfam" id="PF01794"/>
    </source>
</evidence>
<keyword evidence="3 7" id="KW-0812">Transmembrane</keyword>